<accession>A0A9N7Z1T0</accession>
<proteinExistence type="predicted"/>
<name>A0A9N7Z1T0_PLEPL</name>
<evidence type="ECO:0000313" key="1">
    <source>
        <dbReference type="EMBL" id="CAB1446587.1"/>
    </source>
</evidence>
<dbReference type="AlphaFoldDB" id="A0A9N7Z1T0"/>
<protein>
    <submittedName>
        <fullName evidence="1">Uncharacterized protein</fullName>
    </submittedName>
</protein>
<sequence length="104" mass="11080">MKEVLFTVTSSHRITETLVHPRLSGSASTSLQLAVGLLVPIMLPSCSHSPLKGGAVCPQRRHLPCVCKPCNPDQNVIGPSSRSPGFNMGPSWCRVLGSSRSLLC</sequence>
<organism evidence="1 2">
    <name type="scientific">Pleuronectes platessa</name>
    <name type="common">European plaice</name>
    <dbReference type="NCBI Taxonomy" id="8262"/>
    <lineage>
        <taxon>Eukaryota</taxon>
        <taxon>Metazoa</taxon>
        <taxon>Chordata</taxon>
        <taxon>Craniata</taxon>
        <taxon>Vertebrata</taxon>
        <taxon>Euteleostomi</taxon>
        <taxon>Actinopterygii</taxon>
        <taxon>Neopterygii</taxon>
        <taxon>Teleostei</taxon>
        <taxon>Neoteleostei</taxon>
        <taxon>Acanthomorphata</taxon>
        <taxon>Carangaria</taxon>
        <taxon>Pleuronectiformes</taxon>
        <taxon>Pleuronectoidei</taxon>
        <taxon>Pleuronectidae</taxon>
        <taxon>Pleuronectes</taxon>
    </lineage>
</organism>
<comment type="caution">
    <text evidence="1">The sequence shown here is derived from an EMBL/GenBank/DDBJ whole genome shotgun (WGS) entry which is preliminary data.</text>
</comment>
<gene>
    <name evidence="1" type="ORF">PLEPLA_LOCUS34312</name>
</gene>
<keyword evidence="2" id="KW-1185">Reference proteome</keyword>
<reference evidence="1" key="1">
    <citation type="submission" date="2020-03" db="EMBL/GenBank/DDBJ databases">
        <authorList>
            <person name="Weist P."/>
        </authorList>
    </citation>
    <scope>NUCLEOTIDE SEQUENCE</scope>
</reference>
<dbReference type="EMBL" id="CADEAL010003920">
    <property type="protein sequence ID" value="CAB1446587.1"/>
    <property type="molecule type" value="Genomic_DNA"/>
</dbReference>
<evidence type="ECO:0000313" key="2">
    <source>
        <dbReference type="Proteomes" id="UP001153269"/>
    </source>
</evidence>
<dbReference type="Proteomes" id="UP001153269">
    <property type="component" value="Unassembled WGS sequence"/>
</dbReference>